<dbReference type="RefSeq" id="WP_230436602.1">
    <property type="nucleotide sequence ID" value="NZ_CP087715.1"/>
</dbReference>
<evidence type="ECO:0008006" key="3">
    <source>
        <dbReference type="Google" id="ProtNLM"/>
    </source>
</evidence>
<dbReference type="PROSITE" id="PS51257">
    <property type="entry name" value="PROKAR_LIPOPROTEIN"/>
    <property type="match status" value="1"/>
</dbReference>
<comment type="caution">
    <text evidence="1">The sequence shown here is derived from an EMBL/GenBank/DDBJ whole genome shotgun (WGS) entry which is preliminary data.</text>
</comment>
<dbReference type="EMBL" id="JBHTLR010000028">
    <property type="protein sequence ID" value="MFD1218134.1"/>
    <property type="molecule type" value="Genomic_DNA"/>
</dbReference>
<evidence type="ECO:0000313" key="1">
    <source>
        <dbReference type="EMBL" id="MFD1218134.1"/>
    </source>
</evidence>
<name>A0ABW3UF94_9GAMM</name>
<sequence length="167" mass="18522">MKKIILVAAITVFLGACAHVPLSTILEYRSFSIEELRYVDAVEIKARAKVDGGLELSEIGNSLELSFPDGAFSFPLIYEEKEKIGNTNIYELKLSDQGLRDYALFKSYLERNPHSRNFDLNISSKFEKPGPGVKEARISIFVKLGAESEYVEILSGYPVDLSSPGPA</sequence>
<keyword evidence="2" id="KW-1185">Reference proteome</keyword>
<reference evidence="2" key="1">
    <citation type="journal article" date="2019" name="Int. J. Syst. Evol. Microbiol.">
        <title>The Global Catalogue of Microorganisms (GCM) 10K type strain sequencing project: providing services to taxonomists for standard genome sequencing and annotation.</title>
        <authorList>
            <consortium name="The Broad Institute Genomics Platform"/>
            <consortium name="The Broad Institute Genome Sequencing Center for Infectious Disease"/>
            <person name="Wu L."/>
            <person name="Ma J."/>
        </authorList>
    </citation>
    <scope>NUCLEOTIDE SEQUENCE [LARGE SCALE GENOMIC DNA]</scope>
    <source>
        <strain evidence="2">CCUG 54356</strain>
    </source>
</reference>
<gene>
    <name evidence="1" type="ORF">ACFQ2X_16155</name>
</gene>
<organism evidence="1 2">
    <name type="scientific">Microbulbifer celer</name>
    <dbReference type="NCBI Taxonomy" id="435905"/>
    <lineage>
        <taxon>Bacteria</taxon>
        <taxon>Pseudomonadati</taxon>
        <taxon>Pseudomonadota</taxon>
        <taxon>Gammaproteobacteria</taxon>
        <taxon>Cellvibrionales</taxon>
        <taxon>Microbulbiferaceae</taxon>
        <taxon>Microbulbifer</taxon>
    </lineage>
</organism>
<evidence type="ECO:0000313" key="2">
    <source>
        <dbReference type="Proteomes" id="UP001597264"/>
    </source>
</evidence>
<dbReference type="Proteomes" id="UP001597264">
    <property type="component" value="Unassembled WGS sequence"/>
</dbReference>
<accession>A0ABW3UF94</accession>
<protein>
    <recommendedName>
        <fullName evidence="3">Lipoprotein</fullName>
    </recommendedName>
</protein>
<proteinExistence type="predicted"/>